<dbReference type="PANTHER" id="PTHR37817">
    <property type="entry name" value="N-ACETYLTRANSFERASE EIS"/>
    <property type="match status" value="1"/>
</dbReference>
<dbReference type="GO" id="GO:0030649">
    <property type="term" value="P:aminoglycoside antibiotic catabolic process"/>
    <property type="evidence" value="ECO:0007669"/>
    <property type="project" value="TreeGrafter"/>
</dbReference>
<dbReference type="PANTHER" id="PTHR37817:SF1">
    <property type="entry name" value="N-ACETYLTRANSFERASE EIS"/>
    <property type="match status" value="1"/>
</dbReference>
<evidence type="ECO:0000259" key="1">
    <source>
        <dbReference type="PROSITE" id="PS51186"/>
    </source>
</evidence>
<dbReference type="InterPro" id="IPR000182">
    <property type="entry name" value="GNAT_dom"/>
</dbReference>
<dbReference type="Pfam" id="PF13527">
    <property type="entry name" value="Acetyltransf_9"/>
    <property type="match status" value="1"/>
</dbReference>
<dbReference type="GO" id="GO:0034069">
    <property type="term" value="F:aminoglycoside N-acetyltransferase activity"/>
    <property type="evidence" value="ECO:0007669"/>
    <property type="project" value="TreeGrafter"/>
</dbReference>
<protein>
    <recommendedName>
        <fullName evidence="1">N-acetyltransferase domain-containing protein</fullName>
    </recommendedName>
</protein>
<dbReference type="Gene3D" id="3.40.630.30">
    <property type="match status" value="1"/>
</dbReference>
<dbReference type="PROSITE" id="PS51186">
    <property type="entry name" value="GNAT"/>
    <property type="match status" value="1"/>
</dbReference>
<evidence type="ECO:0000313" key="2">
    <source>
        <dbReference type="EMBL" id="KKM99900.1"/>
    </source>
</evidence>
<dbReference type="InterPro" id="IPR051554">
    <property type="entry name" value="Acetyltransferase_Eis"/>
</dbReference>
<dbReference type="EMBL" id="LAZR01005443">
    <property type="protein sequence ID" value="KKM99900.1"/>
    <property type="molecule type" value="Genomic_DNA"/>
</dbReference>
<accession>A0A0F9PFU8</accession>
<dbReference type="SUPFAM" id="SSF55729">
    <property type="entry name" value="Acyl-CoA N-acyltransferases (Nat)"/>
    <property type="match status" value="1"/>
</dbReference>
<gene>
    <name evidence="2" type="ORF">LCGC14_1143220</name>
</gene>
<organism evidence="2">
    <name type="scientific">marine sediment metagenome</name>
    <dbReference type="NCBI Taxonomy" id="412755"/>
    <lineage>
        <taxon>unclassified sequences</taxon>
        <taxon>metagenomes</taxon>
        <taxon>ecological metagenomes</taxon>
    </lineage>
</organism>
<reference evidence="2" key="1">
    <citation type="journal article" date="2015" name="Nature">
        <title>Complex archaea that bridge the gap between prokaryotes and eukaryotes.</title>
        <authorList>
            <person name="Spang A."/>
            <person name="Saw J.H."/>
            <person name="Jorgensen S.L."/>
            <person name="Zaremba-Niedzwiedzka K."/>
            <person name="Martijn J."/>
            <person name="Lind A.E."/>
            <person name="van Eijk R."/>
            <person name="Schleper C."/>
            <person name="Guy L."/>
            <person name="Ettema T.J."/>
        </authorList>
    </citation>
    <scope>NUCLEOTIDE SEQUENCE</scope>
</reference>
<name>A0A0F9PFU8_9ZZZZ</name>
<dbReference type="InterPro" id="IPR016181">
    <property type="entry name" value="Acyl_CoA_acyltransferase"/>
</dbReference>
<dbReference type="InterPro" id="IPR036527">
    <property type="entry name" value="SCP2_sterol-bd_dom_sf"/>
</dbReference>
<comment type="caution">
    <text evidence="2">The sequence shown here is derived from an EMBL/GenBank/DDBJ whole genome shotgun (WGS) entry which is preliminary data.</text>
</comment>
<dbReference type="SUPFAM" id="SSF55718">
    <property type="entry name" value="SCP-like"/>
    <property type="match status" value="1"/>
</dbReference>
<feature type="domain" description="N-acetyltransferase" evidence="1">
    <location>
        <begin position="1"/>
        <end position="148"/>
    </location>
</feature>
<proteinExistence type="predicted"/>
<sequence length="409" mass="46352">MKYRQYDHKRDKKAVQRIWREIGWLEKGKEEIANLHIKSGRSIIAEIDNETECFVTAVPGSIHYLNEELPFSGITSVATSRIARKQGLAKQLTAIMVAIEASEGALVSGLGVFEQGYYNQIGFGTGSYEHYTAFDPSQLNIRIKPRLPRRITTDDWAMVHSARLSRFRSHGSCNLNPPKITKAAMLSTKNGFGLGYCDNSTNELTHHFWCGADNVEQGPYNIEWITFQTREQFLELMTLIRNLGDQVHLVKMHEPPGIQLQDLLEKPLRQYRVTEKSKFQSIMQAAAYWQVRICNLSGCMAQTHLQGDKVRFNLRLSDPIDPLLDEKAPWHGLTGNYVVRLGPSSGIETGIDKTLPTLVATIGAFTRMWLGVRPATSLAITDQLSAPQELLEKLDWILRLPEPKLDWDF</sequence>
<dbReference type="AlphaFoldDB" id="A0A0F9PFU8"/>